<gene>
    <name evidence="1" type="ORF">CISIN_1g034886mg</name>
</gene>
<sequence>MEKSLSKEKRDWSVVVKETATAMVCIKLVKRNVLVHFWPLLKAISTSFISASTNRSIVSVTPFVFSQLEEDEEGLAEKGW</sequence>
<keyword evidence="2" id="KW-1185">Reference proteome</keyword>
<evidence type="ECO:0000313" key="2">
    <source>
        <dbReference type="Proteomes" id="UP000027120"/>
    </source>
</evidence>
<evidence type="ECO:0000313" key="1">
    <source>
        <dbReference type="EMBL" id="KDO87448.1"/>
    </source>
</evidence>
<dbReference type="AlphaFoldDB" id="A0A067H602"/>
<proteinExistence type="predicted"/>
<protein>
    <submittedName>
        <fullName evidence="1">Uncharacterized protein</fullName>
    </submittedName>
</protein>
<reference evidence="1 2" key="1">
    <citation type="submission" date="2014-04" db="EMBL/GenBank/DDBJ databases">
        <authorList>
            <consortium name="International Citrus Genome Consortium"/>
            <person name="Gmitter F."/>
            <person name="Chen C."/>
            <person name="Farmerie W."/>
            <person name="Harkins T."/>
            <person name="Desany B."/>
            <person name="Mohiuddin M."/>
            <person name="Kodira C."/>
            <person name="Borodovsky M."/>
            <person name="Lomsadze A."/>
            <person name="Burns P."/>
            <person name="Jenkins J."/>
            <person name="Prochnik S."/>
            <person name="Shu S."/>
            <person name="Chapman J."/>
            <person name="Pitluck S."/>
            <person name="Schmutz J."/>
            <person name="Rokhsar D."/>
        </authorList>
    </citation>
    <scope>NUCLEOTIDE SEQUENCE</scope>
</reference>
<name>A0A067H602_CITSI</name>
<organism evidence="1 2">
    <name type="scientific">Citrus sinensis</name>
    <name type="common">Sweet orange</name>
    <name type="synonym">Citrus aurantium var. sinensis</name>
    <dbReference type="NCBI Taxonomy" id="2711"/>
    <lineage>
        <taxon>Eukaryota</taxon>
        <taxon>Viridiplantae</taxon>
        <taxon>Streptophyta</taxon>
        <taxon>Embryophyta</taxon>
        <taxon>Tracheophyta</taxon>
        <taxon>Spermatophyta</taxon>
        <taxon>Magnoliopsida</taxon>
        <taxon>eudicotyledons</taxon>
        <taxon>Gunneridae</taxon>
        <taxon>Pentapetalae</taxon>
        <taxon>rosids</taxon>
        <taxon>malvids</taxon>
        <taxon>Sapindales</taxon>
        <taxon>Rutaceae</taxon>
        <taxon>Aurantioideae</taxon>
        <taxon>Citrus</taxon>
    </lineage>
</organism>
<dbReference type="EMBL" id="KK784873">
    <property type="protein sequence ID" value="KDO87448.1"/>
    <property type="molecule type" value="Genomic_DNA"/>
</dbReference>
<dbReference type="Proteomes" id="UP000027120">
    <property type="component" value="Unassembled WGS sequence"/>
</dbReference>
<accession>A0A067H602</accession>